<sequence>MSRPLKSLSLSRLSDVTLGAFAFAPSSEVLDHAIRYLSTWSGSDKLLMIIQYSLKLIIPFLNLRARLQHKAGLRREATSKSAPALSKIASLIGDSRMLWRFWGLLPIYQWLVSLERMHPPTRRLLTIERLQGWSMIAYYPLEHLYYLISHSVIPPRIPIPFSKPLKVDVDVLGILSTRFWALYVLLQFAHLREDRQLLKLRERALNKSKGKSKAGDDANERAELEKRWDALLNEFMVNIGYLPLTVHWSLENGLWSNPIWEGLFGLIAGLASFRSGWKATALPLPASAAIASTSMPSSPAMLPAEVSDTPVMIIRD</sequence>
<keyword evidence="2" id="KW-0472">Membrane</keyword>
<dbReference type="Proteomes" id="UP000294933">
    <property type="component" value="Unassembled WGS sequence"/>
</dbReference>
<gene>
    <name evidence="5" type="ORF">BD410DRAFT_791503</name>
</gene>
<dbReference type="GO" id="GO:0005778">
    <property type="term" value="C:peroxisomal membrane"/>
    <property type="evidence" value="ECO:0007669"/>
    <property type="project" value="UniProtKB-SubCell"/>
</dbReference>
<evidence type="ECO:0000256" key="3">
    <source>
        <dbReference type="ARBA" id="ARBA00023140"/>
    </source>
</evidence>
<name>A0A4Y7PYA7_9AGAM</name>
<reference evidence="5 6" key="1">
    <citation type="submission" date="2018-06" db="EMBL/GenBank/DDBJ databases">
        <title>A transcriptomic atlas of mushroom development highlights an independent origin of complex multicellularity.</title>
        <authorList>
            <consortium name="DOE Joint Genome Institute"/>
            <person name="Krizsan K."/>
            <person name="Almasi E."/>
            <person name="Merenyi Z."/>
            <person name="Sahu N."/>
            <person name="Viragh M."/>
            <person name="Koszo T."/>
            <person name="Mondo S."/>
            <person name="Kiss B."/>
            <person name="Balint B."/>
            <person name="Kues U."/>
            <person name="Barry K."/>
            <person name="Hegedus J.C."/>
            <person name="Henrissat B."/>
            <person name="Johnson J."/>
            <person name="Lipzen A."/>
            <person name="Ohm R."/>
            <person name="Nagy I."/>
            <person name="Pangilinan J."/>
            <person name="Yan J."/>
            <person name="Xiong Y."/>
            <person name="Grigoriev I.V."/>
            <person name="Hibbett D.S."/>
            <person name="Nagy L.G."/>
        </authorList>
    </citation>
    <scope>NUCLEOTIDE SEQUENCE [LARGE SCALE GENOMIC DNA]</scope>
    <source>
        <strain evidence="5 6">SZMC22713</strain>
    </source>
</reference>
<keyword evidence="3" id="KW-0576">Peroxisome</keyword>
<evidence type="ECO:0000313" key="6">
    <source>
        <dbReference type="Proteomes" id="UP000294933"/>
    </source>
</evidence>
<dbReference type="VEuPathDB" id="FungiDB:BD410DRAFT_791503"/>
<dbReference type="InterPro" id="IPR008733">
    <property type="entry name" value="PEX11"/>
</dbReference>
<dbReference type="AlphaFoldDB" id="A0A4Y7PYA7"/>
<dbReference type="EMBL" id="ML170192">
    <property type="protein sequence ID" value="TDL19882.1"/>
    <property type="molecule type" value="Genomic_DNA"/>
</dbReference>
<evidence type="ECO:0000256" key="1">
    <source>
        <dbReference type="ARBA" id="ARBA00022593"/>
    </source>
</evidence>
<evidence type="ECO:0000256" key="2">
    <source>
        <dbReference type="ARBA" id="ARBA00023136"/>
    </source>
</evidence>
<accession>A0A4Y7PYA7</accession>
<dbReference type="OrthoDB" id="10005898at2759"/>
<keyword evidence="1" id="KW-0962">Peroxisome biogenesis</keyword>
<dbReference type="GO" id="GO:0016559">
    <property type="term" value="P:peroxisome fission"/>
    <property type="evidence" value="ECO:0007669"/>
    <property type="project" value="InterPro"/>
</dbReference>
<evidence type="ECO:0000256" key="4">
    <source>
        <dbReference type="ARBA" id="ARBA00046271"/>
    </source>
</evidence>
<evidence type="ECO:0000313" key="5">
    <source>
        <dbReference type="EMBL" id="TDL19882.1"/>
    </source>
</evidence>
<proteinExistence type="predicted"/>
<dbReference type="PANTHER" id="PTHR12652">
    <property type="entry name" value="PEROXISOMAL BIOGENESIS FACTOR 11"/>
    <property type="match status" value="1"/>
</dbReference>
<dbReference type="STRING" id="50990.A0A4Y7PYA7"/>
<dbReference type="Pfam" id="PF05648">
    <property type="entry name" value="PEX11"/>
    <property type="match status" value="1"/>
</dbReference>
<evidence type="ECO:0008006" key="7">
    <source>
        <dbReference type="Google" id="ProtNLM"/>
    </source>
</evidence>
<dbReference type="PANTHER" id="PTHR12652:SF25">
    <property type="entry name" value="MICROBODY (PEROXISOME) PROLIFERATION PROTEIN PEROXIN 11C (EUROFUNG)"/>
    <property type="match status" value="1"/>
</dbReference>
<organism evidence="5 6">
    <name type="scientific">Rickenella mellea</name>
    <dbReference type="NCBI Taxonomy" id="50990"/>
    <lineage>
        <taxon>Eukaryota</taxon>
        <taxon>Fungi</taxon>
        <taxon>Dikarya</taxon>
        <taxon>Basidiomycota</taxon>
        <taxon>Agaricomycotina</taxon>
        <taxon>Agaricomycetes</taxon>
        <taxon>Hymenochaetales</taxon>
        <taxon>Rickenellaceae</taxon>
        <taxon>Rickenella</taxon>
    </lineage>
</organism>
<keyword evidence="6" id="KW-1185">Reference proteome</keyword>
<protein>
    <recommendedName>
        <fullName evidence="7">Peroxisomal biogenesis factor 11</fullName>
    </recommendedName>
</protein>
<comment type="subcellular location">
    <subcellularLocation>
        <location evidence="4">Peroxisome membrane</location>
    </subcellularLocation>
</comment>